<dbReference type="RefSeq" id="WP_379752681.1">
    <property type="nucleotide sequence ID" value="NZ_JBHSYB010000002.1"/>
</dbReference>
<evidence type="ECO:0000313" key="1">
    <source>
        <dbReference type="EMBL" id="MFD0983249.1"/>
    </source>
</evidence>
<keyword evidence="2" id="KW-1185">Reference proteome</keyword>
<protein>
    <recommendedName>
        <fullName evidence="3">DUF2946 domain-containing protein</fullName>
    </recommendedName>
</protein>
<comment type="caution">
    <text evidence="1">The sequence shown here is derived from an EMBL/GenBank/DDBJ whole genome shotgun (WGS) entry which is preliminary data.</text>
</comment>
<proteinExistence type="predicted"/>
<evidence type="ECO:0000313" key="2">
    <source>
        <dbReference type="Proteomes" id="UP001597051"/>
    </source>
</evidence>
<dbReference type="Proteomes" id="UP001597051">
    <property type="component" value="Unassembled WGS sequence"/>
</dbReference>
<organism evidence="1 2">
    <name type="scientific">Flavobacterium myungsuense</name>
    <dbReference type="NCBI Taxonomy" id="651823"/>
    <lineage>
        <taxon>Bacteria</taxon>
        <taxon>Pseudomonadati</taxon>
        <taxon>Bacteroidota</taxon>
        <taxon>Flavobacteriia</taxon>
        <taxon>Flavobacteriales</taxon>
        <taxon>Flavobacteriaceae</taxon>
        <taxon>Flavobacterium</taxon>
    </lineage>
</organism>
<reference evidence="2" key="1">
    <citation type="journal article" date="2019" name="Int. J. Syst. Evol. Microbiol.">
        <title>The Global Catalogue of Microorganisms (GCM) 10K type strain sequencing project: providing services to taxonomists for standard genome sequencing and annotation.</title>
        <authorList>
            <consortium name="The Broad Institute Genomics Platform"/>
            <consortium name="The Broad Institute Genome Sequencing Center for Infectious Disease"/>
            <person name="Wu L."/>
            <person name="Ma J."/>
        </authorList>
    </citation>
    <scope>NUCLEOTIDE SEQUENCE [LARGE SCALE GENOMIC DNA]</scope>
    <source>
        <strain evidence="2">CECT 7649</strain>
    </source>
</reference>
<evidence type="ECO:0008006" key="3">
    <source>
        <dbReference type="Google" id="ProtNLM"/>
    </source>
</evidence>
<gene>
    <name evidence="1" type="ORF">ACFQ0S_02050</name>
</gene>
<sequence length="117" mass="13877">MKKRFVIVNSVLMFVVLFSMLLQSLHSFEHLAKLFAEKECHHHYSQKTEINHQHHPFDHCFVCEFTFGSYVSTALFSLKNRIIVTISQQYTFLYKHTSQFFKGSLFALRAPPQFKIF</sequence>
<accession>A0ABW3IZK4</accession>
<dbReference type="EMBL" id="JBHTIZ010000005">
    <property type="protein sequence ID" value="MFD0983249.1"/>
    <property type="molecule type" value="Genomic_DNA"/>
</dbReference>
<name>A0ABW3IZK4_9FLAO</name>